<dbReference type="RefSeq" id="XP_007365793.1">
    <property type="nucleotide sequence ID" value="XM_007365731.1"/>
</dbReference>
<dbReference type="InterPro" id="IPR008928">
    <property type="entry name" value="6-hairpin_glycosidase_sf"/>
</dbReference>
<dbReference type="GO" id="GO:0003824">
    <property type="term" value="F:catalytic activity"/>
    <property type="evidence" value="ECO:0007669"/>
    <property type="project" value="UniProtKB-ARBA"/>
</dbReference>
<dbReference type="InterPro" id="IPR035398">
    <property type="entry name" value="Bac_rhamnosid_C"/>
</dbReference>
<dbReference type="Gene3D" id="1.50.10.10">
    <property type="match status" value="1"/>
</dbReference>
<accession>R7SZH3</accession>
<dbReference type="PANTHER" id="PTHR34987">
    <property type="entry name" value="C, PUTATIVE (AFU_ORTHOLOGUE AFUA_3G02880)-RELATED"/>
    <property type="match status" value="1"/>
</dbReference>
<dbReference type="Proteomes" id="UP000053319">
    <property type="component" value="Unassembled WGS sequence"/>
</dbReference>
<sequence>MSVFVPAPVLMPEHDSRHPFYPVLEQGDRVALKVVILEEYDTNLSRLRLRLLVTMMVIKRQDHVLFDRQDALIEKLHGLNQNDSATADRWAQLATGIQAAAIALLWQPDVGLFRDNETTTLEPQDGNAWAGQYGAPAPGVADAVSPFISGFELETHFAANRTTAALTLIRNMWADFMLDDPRMTNSTFIEGYSTSREPHYAPYGDEDARISLAHGWGTGPTSSLTTYVGGIQLVGAAGATWAIVPQVGDLTHVDAGFSTTLGRFSSKWLANGTVFRIEISTPQGTTGTVGVPLPGNYTTATLSSADGGGDVVRADESGRYWIRDLAGGEHRFVVVGW</sequence>
<protein>
    <recommendedName>
        <fullName evidence="1">Alpha-L-rhamnosidase C-terminal domain-containing protein</fullName>
    </recommendedName>
</protein>
<dbReference type="SUPFAM" id="SSF48208">
    <property type="entry name" value="Six-hairpin glycosidases"/>
    <property type="match status" value="1"/>
</dbReference>
<dbReference type="GeneID" id="18840902"/>
<dbReference type="OrthoDB" id="10036721at2759"/>
<organism evidence="2 3">
    <name type="scientific">Dichomitus squalens (strain LYAD-421)</name>
    <name type="common">Western red white-rot fungus</name>
    <dbReference type="NCBI Taxonomy" id="732165"/>
    <lineage>
        <taxon>Eukaryota</taxon>
        <taxon>Fungi</taxon>
        <taxon>Dikarya</taxon>
        <taxon>Basidiomycota</taxon>
        <taxon>Agaricomycotina</taxon>
        <taxon>Agaricomycetes</taxon>
        <taxon>Polyporales</taxon>
        <taxon>Polyporaceae</taxon>
        <taxon>Dichomitus</taxon>
    </lineage>
</organism>
<feature type="domain" description="Alpha-L-rhamnosidase C-terminal" evidence="1">
    <location>
        <begin position="231"/>
        <end position="296"/>
    </location>
</feature>
<dbReference type="Pfam" id="PF17390">
    <property type="entry name" value="Bac_rhamnosid_C"/>
    <property type="match status" value="1"/>
</dbReference>
<evidence type="ECO:0000259" key="1">
    <source>
        <dbReference type="Pfam" id="PF17390"/>
    </source>
</evidence>
<dbReference type="Gene3D" id="2.60.420.10">
    <property type="entry name" value="Maltose phosphorylase, domain 3"/>
    <property type="match status" value="1"/>
</dbReference>
<name>R7SZH3_DICSQ</name>
<gene>
    <name evidence="2" type="ORF">DICSQDRAFT_180664</name>
</gene>
<reference evidence="2 3" key="1">
    <citation type="journal article" date="2012" name="Science">
        <title>The Paleozoic origin of enzymatic lignin decomposition reconstructed from 31 fungal genomes.</title>
        <authorList>
            <person name="Floudas D."/>
            <person name="Binder M."/>
            <person name="Riley R."/>
            <person name="Barry K."/>
            <person name="Blanchette R.A."/>
            <person name="Henrissat B."/>
            <person name="Martinez A.T."/>
            <person name="Otillar R."/>
            <person name="Spatafora J.W."/>
            <person name="Yadav J.S."/>
            <person name="Aerts A."/>
            <person name="Benoit I."/>
            <person name="Boyd A."/>
            <person name="Carlson A."/>
            <person name="Copeland A."/>
            <person name="Coutinho P.M."/>
            <person name="de Vries R.P."/>
            <person name="Ferreira P."/>
            <person name="Findley K."/>
            <person name="Foster B."/>
            <person name="Gaskell J."/>
            <person name="Glotzer D."/>
            <person name="Gorecki P."/>
            <person name="Heitman J."/>
            <person name="Hesse C."/>
            <person name="Hori C."/>
            <person name="Igarashi K."/>
            <person name="Jurgens J.A."/>
            <person name="Kallen N."/>
            <person name="Kersten P."/>
            <person name="Kohler A."/>
            <person name="Kuees U."/>
            <person name="Kumar T.K.A."/>
            <person name="Kuo A."/>
            <person name="LaButti K."/>
            <person name="Larrondo L.F."/>
            <person name="Lindquist E."/>
            <person name="Ling A."/>
            <person name="Lombard V."/>
            <person name="Lucas S."/>
            <person name="Lundell T."/>
            <person name="Martin R."/>
            <person name="McLaughlin D.J."/>
            <person name="Morgenstern I."/>
            <person name="Morin E."/>
            <person name="Murat C."/>
            <person name="Nagy L.G."/>
            <person name="Nolan M."/>
            <person name="Ohm R.A."/>
            <person name="Patyshakuliyeva A."/>
            <person name="Rokas A."/>
            <person name="Ruiz-Duenas F.J."/>
            <person name="Sabat G."/>
            <person name="Salamov A."/>
            <person name="Samejima M."/>
            <person name="Schmutz J."/>
            <person name="Slot J.C."/>
            <person name="St John F."/>
            <person name="Stenlid J."/>
            <person name="Sun H."/>
            <person name="Sun S."/>
            <person name="Syed K."/>
            <person name="Tsang A."/>
            <person name="Wiebenga A."/>
            <person name="Young D."/>
            <person name="Pisabarro A."/>
            <person name="Eastwood D.C."/>
            <person name="Martin F."/>
            <person name="Cullen D."/>
            <person name="Grigoriev I.V."/>
            <person name="Hibbett D.S."/>
        </authorList>
    </citation>
    <scope>NUCLEOTIDE SEQUENCE [LARGE SCALE GENOMIC DNA]</scope>
    <source>
        <strain evidence="2 3">LYAD-421 SS1</strain>
    </source>
</reference>
<evidence type="ECO:0000313" key="3">
    <source>
        <dbReference type="Proteomes" id="UP000053319"/>
    </source>
</evidence>
<dbReference type="EMBL" id="JH719410">
    <property type="protein sequence ID" value="EJF61348.1"/>
    <property type="molecule type" value="Genomic_DNA"/>
</dbReference>
<dbReference type="KEGG" id="dsq:DICSQDRAFT_180664"/>
<dbReference type="HOGENOM" id="CLU_823922_0_0_1"/>
<proteinExistence type="predicted"/>
<dbReference type="InterPro" id="IPR012341">
    <property type="entry name" value="6hp_glycosidase-like_sf"/>
</dbReference>
<dbReference type="AlphaFoldDB" id="R7SZH3"/>
<dbReference type="GO" id="GO:0005975">
    <property type="term" value="P:carbohydrate metabolic process"/>
    <property type="evidence" value="ECO:0007669"/>
    <property type="project" value="InterPro"/>
</dbReference>
<dbReference type="PANTHER" id="PTHR34987:SF6">
    <property type="entry name" value="ALPHA-L-RHAMNOSIDASE SIX-HAIRPIN GLYCOSIDASE DOMAIN-CONTAINING PROTEIN"/>
    <property type="match status" value="1"/>
</dbReference>
<evidence type="ECO:0000313" key="2">
    <source>
        <dbReference type="EMBL" id="EJF61348.1"/>
    </source>
</evidence>